<feature type="domain" description="Glycosyl transferase family 1" evidence="2">
    <location>
        <begin position="214"/>
        <end position="343"/>
    </location>
</feature>
<sequence>MTSHPVLLDISRLLSRAGSAVPTGIDRVELEYALYLSRCFPARVTFVAYHPLGRIGILPRRLTDCFLRMLARAWTKGRRPWRGASLMAGVLLQAAAIGAVGNNVQRRLYLLLSHHHLMQRDAIAGFLGRANAGLAVMVHDLIPIEYPEYARPSEPDRHRRRMDTVGQLADAVIVPSQDVAKSLRHYLAPGGRCPPIGVVHHGCHVSPATMVPVSGLAPDAPYFVVLGTIEPRKNHLLLLNIWRHMAAGRDRTRLPHLVVIGRRGWENENIIDMLERCPTLQGIVHEHATLSDVVVADLVRGARALLFPSFAEGFGLPLLEALSMGIPCLCSDLPVFREIAGDLPGYLDPLDGPAWQRKILELAEQDARGAGEAPPTFADWPTQAAAGLAMIDGAGRADAGSWDARAGGAVRLMDMEAGTVC</sequence>
<protein>
    <submittedName>
        <fullName evidence="3">Glycosyltransferase family 4 protein</fullName>
    </submittedName>
</protein>
<dbReference type="PANTHER" id="PTHR46401:SF2">
    <property type="entry name" value="GLYCOSYLTRANSFERASE WBBK-RELATED"/>
    <property type="match status" value="1"/>
</dbReference>
<evidence type="ECO:0000259" key="2">
    <source>
        <dbReference type="Pfam" id="PF00534"/>
    </source>
</evidence>
<dbReference type="Pfam" id="PF00534">
    <property type="entry name" value="Glycos_transf_1"/>
    <property type="match status" value="1"/>
</dbReference>
<accession>A0A7W4P7Q1</accession>
<keyword evidence="1 3" id="KW-0808">Transferase</keyword>
<dbReference type="InterPro" id="IPR001296">
    <property type="entry name" value="Glyco_trans_1"/>
</dbReference>
<dbReference type="RefSeq" id="WP_182944508.1">
    <property type="nucleotide sequence ID" value="NZ_JABEQH010000022.1"/>
</dbReference>
<dbReference type="EMBL" id="JABEQH010000022">
    <property type="protein sequence ID" value="MBB2177165.1"/>
    <property type="molecule type" value="Genomic_DNA"/>
</dbReference>
<evidence type="ECO:0000313" key="4">
    <source>
        <dbReference type="Proteomes" id="UP000561066"/>
    </source>
</evidence>
<keyword evidence="4" id="KW-1185">Reference proteome</keyword>
<organism evidence="3 4">
    <name type="scientific">Gluconacetobacter johannae</name>
    <dbReference type="NCBI Taxonomy" id="112140"/>
    <lineage>
        <taxon>Bacteria</taxon>
        <taxon>Pseudomonadati</taxon>
        <taxon>Pseudomonadota</taxon>
        <taxon>Alphaproteobacteria</taxon>
        <taxon>Acetobacterales</taxon>
        <taxon>Acetobacteraceae</taxon>
        <taxon>Gluconacetobacter</taxon>
    </lineage>
</organism>
<dbReference type="Proteomes" id="UP000561066">
    <property type="component" value="Unassembled WGS sequence"/>
</dbReference>
<dbReference type="SUPFAM" id="SSF53756">
    <property type="entry name" value="UDP-Glycosyltransferase/glycogen phosphorylase"/>
    <property type="match status" value="1"/>
</dbReference>
<evidence type="ECO:0000256" key="1">
    <source>
        <dbReference type="ARBA" id="ARBA00022679"/>
    </source>
</evidence>
<comment type="caution">
    <text evidence="3">The sequence shown here is derived from an EMBL/GenBank/DDBJ whole genome shotgun (WGS) entry which is preliminary data.</text>
</comment>
<reference evidence="3 4" key="1">
    <citation type="submission" date="2020-04" db="EMBL/GenBank/DDBJ databases">
        <title>Description of novel Gluconacetobacter.</title>
        <authorList>
            <person name="Sombolestani A."/>
        </authorList>
    </citation>
    <scope>NUCLEOTIDE SEQUENCE [LARGE SCALE GENOMIC DNA]</scope>
    <source>
        <strain evidence="3 4">LMG 21312</strain>
    </source>
</reference>
<dbReference type="CDD" id="cd03809">
    <property type="entry name" value="GT4_MtfB-like"/>
    <property type="match status" value="1"/>
</dbReference>
<name>A0A7W4P7Q1_9PROT</name>
<dbReference type="PANTHER" id="PTHR46401">
    <property type="entry name" value="GLYCOSYLTRANSFERASE WBBK-RELATED"/>
    <property type="match status" value="1"/>
</dbReference>
<dbReference type="GO" id="GO:0016757">
    <property type="term" value="F:glycosyltransferase activity"/>
    <property type="evidence" value="ECO:0007669"/>
    <property type="project" value="InterPro"/>
</dbReference>
<dbReference type="GO" id="GO:0009103">
    <property type="term" value="P:lipopolysaccharide biosynthetic process"/>
    <property type="evidence" value="ECO:0007669"/>
    <property type="project" value="TreeGrafter"/>
</dbReference>
<evidence type="ECO:0000313" key="3">
    <source>
        <dbReference type="EMBL" id="MBB2177165.1"/>
    </source>
</evidence>
<proteinExistence type="predicted"/>
<dbReference type="AlphaFoldDB" id="A0A7W4P7Q1"/>
<dbReference type="Gene3D" id="3.40.50.2000">
    <property type="entry name" value="Glycogen Phosphorylase B"/>
    <property type="match status" value="1"/>
</dbReference>
<gene>
    <name evidence="3" type="ORF">HLH21_14735</name>
</gene>